<keyword evidence="8" id="KW-1185">Reference proteome</keyword>
<reference evidence="7 8" key="1">
    <citation type="submission" date="2018-06" db="EMBL/GenBank/DDBJ databases">
        <title>A transcriptomic atlas of mushroom development highlights an independent origin of complex multicellularity.</title>
        <authorList>
            <consortium name="DOE Joint Genome Institute"/>
            <person name="Krizsan K."/>
            <person name="Almasi E."/>
            <person name="Merenyi Z."/>
            <person name="Sahu N."/>
            <person name="Viragh M."/>
            <person name="Koszo T."/>
            <person name="Mondo S."/>
            <person name="Kiss B."/>
            <person name="Balint B."/>
            <person name="Kues U."/>
            <person name="Barry K."/>
            <person name="Hegedus J.C."/>
            <person name="Henrissat B."/>
            <person name="Johnson J."/>
            <person name="Lipzen A."/>
            <person name="Ohm R."/>
            <person name="Nagy I."/>
            <person name="Pangilinan J."/>
            <person name="Yan J."/>
            <person name="Xiong Y."/>
            <person name="Grigoriev I.V."/>
            <person name="Hibbett D.S."/>
            <person name="Nagy L.G."/>
        </authorList>
    </citation>
    <scope>NUCLEOTIDE SEQUENCE [LARGE SCALE GENOMIC DNA]</scope>
    <source>
        <strain evidence="7 8">SZMC22713</strain>
    </source>
</reference>
<feature type="domain" description="ORC5 lid" evidence="6">
    <location>
        <begin position="271"/>
        <end position="309"/>
    </location>
</feature>
<comment type="subcellular location">
    <subcellularLocation>
        <location evidence="1">Nucleus</location>
    </subcellularLocation>
</comment>
<evidence type="ECO:0000259" key="6">
    <source>
        <dbReference type="Pfam" id="PF21639"/>
    </source>
</evidence>
<feature type="region of interest" description="Disordered" evidence="4">
    <location>
        <begin position="417"/>
        <end position="439"/>
    </location>
</feature>
<evidence type="ECO:0000313" key="8">
    <source>
        <dbReference type="Proteomes" id="UP000294933"/>
    </source>
</evidence>
<dbReference type="GO" id="GO:0005664">
    <property type="term" value="C:nuclear origin of replication recognition complex"/>
    <property type="evidence" value="ECO:0007669"/>
    <property type="project" value="TreeGrafter"/>
</dbReference>
<evidence type="ECO:0000313" key="7">
    <source>
        <dbReference type="EMBL" id="TDL18665.1"/>
    </source>
</evidence>
<dbReference type="OrthoDB" id="365981at2759"/>
<dbReference type="AlphaFoldDB" id="A0A4Y7PU96"/>
<evidence type="ECO:0000256" key="2">
    <source>
        <dbReference type="ARBA" id="ARBA00022705"/>
    </source>
</evidence>
<accession>A0A4Y7PU96</accession>
<dbReference type="InterPro" id="IPR047088">
    <property type="entry name" value="ORC5_C"/>
</dbReference>
<gene>
    <name evidence="7" type="ORF">BD410DRAFT_490795</name>
</gene>
<proteinExistence type="predicted"/>
<evidence type="ECO:0000256" key="1">
    <source>
        <dbReference type="ARBA" id="ARBA00004123"/>
    </source>
</evidence>
<sequence>MRMSSWRSATKQIPQTSHIQGLTMSDFQPSSFTAVSNIDDNKPGHANLGARLATVLTSPSPSFVYLYDPITPDMTRSVMHKTLASLPRTPLKLVCAAVNCVQCFTARILFDSILNTLAAHDSTWAAGCSVWHGRRGINRSFNDSLDSFLHGLRTLSGELSKSAGTARDEADRIKFVIVYERAERLRDNLPELIIPLVRLGELAQLDITTLFLSAVQWEDVCPSPGFLPEPFRLTVPALSKEDAIAWLINHFPQQEVLSPIDPYNPVLRTLYSHFVENVYSVCSPFTSDPMELAYIIRARWPGFVSPILEDWKIQGEGPYGPPSEDGRMRLAKLFNPSFTNALEILYPRFMSAEEWGAANNPPEGFRLSQSLGRSLPLRNSTSQIDETIPELPRLSAFILVASFLASVNPAKSDIRMLGRAPDGKTRKRRKGGGTRKTKPGIAAKIPQRLLGPMSFPLDRLLAILGTLLEEHDAEFRPSRVGTVGELNEIEVFRVQTLSSILELVSMCLLHRTTPADRIDGPSMFKCKVSYDLALKLARQIDVPLSDLMWEPN</sequence>
<dbReference type="GO" id="GO:0006270">
    <property type="term" value="P:DNA replication initiation"/>
    <property type="evidence" value="ECO:0007669"/>
    <property type="project" value="TreeGrafter"/>
</dbReference>
<feature type="domain" description="Origin recognition complex subunit 5 C-terminal" evidence="5">
    <location>
        <begin position="391"/>
        <end position="546"/>
    </location>
</feature>
<dbReference type="VEuPathDB" id="FungiDB:BD410DRAFT_490795"/>
<dbReference type="Pfam" id="PF21639">
    <property type="entry name" value="ORC5_lid"/>
    <property type="match status" value="1"/>
</dbReference>
<dbReference type="Pfam" id="PF14630">
    <property type="entry name" value="ORC5_C"/>
    <property type="match status" value="1"/>
</dbReference>
<evidence type="ECO:0000256" key="4">
    <source>
        <dbReference type="SAM" id="MobiDB-lite"/>
    </source>
</evidence>
<protein>
    <recommendedName>
        <fullName evidence="9">Origin recognition complex subunit 5</fullName>
    </recommendedName>
</protein>
<evidence type="ECO:0000256" key="3">
    <source>
        <dbReference type="ARBA" id="ARBA00023242"/>
    </source>
</evidence>
<dbReference type="EMBL" id="ML170205">
    <property type="protein sequence ID" value="TDL18665.1"/>
    <property type="molecule type" value="Genomic_DNA"/>
</dbReference>
<keyword evidence="3" id="KW-0539">Nucleus</keyword>
<dbReference type="STRING" id="50990.A0A4Y7PU96"/>
<dbReference type="GO" id="GO:0003688">
    <property type="term" value="F:DNA replication origin binding"/>
    <property type="evidence" value="ECO:0007669"/>
    <property type="project" value="TreeGrafter"/>
</dbReference>
<evidence type="ECO:0008006" key="9">
    <source>
        <dbReference type="Google" id="ProtNLM"/>
    </source>
</evidence>
<dbReference type="Proteomes" id="UP000294933">
    <property type="component" value="Unassembled WGS sequence"/>
</dbReference>
<keyword evidence="2" id="KW-0235">DNA replication</keyword>
<organism evidence="7 8">
    <name type="scientific">Rickenella mellea</name>
    <dbReference type="NCBI Taxonomy" id="50990"/>
    <lineage>
        <taxon>Eukaryota</taxon>
        <taxon>Fungi</taxon>
        <taxon>Dikarya</taxon>
        <taxon>Basidiomycota</taxon>
        <taxon>Agaricomycotina</taxon>
        <taxon>Agaricomycetes</taxon>
        <taxon>Hymenochaetales</taxon>
        <taxon>Rickenellaceae</taxon>
        <taxon>Rickenella</taxon>
    </lineage>
</organism>
<dbReference type="InterPro" id="IPR048866">
    <property type="entry name" value="ORC5_lid"/>
</dbReference>
<dbReference type="InterPro" id="IPR020796">
    <property type="entry name" value="ORC5"/>
</dbReference>
<feature type="compositionally biased region" description="Basic residues" evidence="4">
    <location>
        <begin position="425"/>
        <end position="438"/>
    </location>
</feature>
<dbReference type="PANTHER" id="PTHR12705:SF0">
    <property type="entry name" value="ORIGIN RECOGNITION COMPLEX SUBUNIT 5"/>
    <property type="match status" value="1"/>
</dbReference>
<evidence type="ECO:0000259" key="5">
    <source>
        <dbReference type="Pfam" id="PF14630"/>
    </source>
</evidence>
<name>A0A4Y7PU96_9AGAM</name>
<dbReference type="PANTHER" id="PTHR12705">
    <property type="entry name" value="ORIGIN RECOGNITION COMPLEX SUBUNIT 5"/>
    <property type="match status" value="1"/>
</dbReference>